<gene>
    <name evidence="2" type="ORF">Agub_g3869</name>
</gene>
<sequence>EGGSADDWQQLQRSYDRWLFVAEIKKRLLDGAAKAAVAAEGRELGRRRDLEEAGDSSGGSRVFLLDSYGIAAPEVVRLLKSDPDLARLLGPQGQRISHIASGFAGPEGWKLTGLPVTAAAADGRGDGNQAAEPAAAAFP</sequence>
<name>A0AAD3HJA0_9CHLO</name>
<feature type="region of interest" description="Disordered" evidence="1">
    <location>
        <begin position="120"/>
        <end position="139"/>
    </location>
</feature>
<comment type="caution">
    <text evidence="2">The sequence shown here is derived from an EMBL/GenBank/DDBJ whole genome shotgun (WGS) entry which is preliminary data.</text>
</comment>
<feature type="non-terminal residue" evidence="2">
    <location>
        <position position="139"/>
    </location>
</feature>
<dbReference type="EMBL" id="BMAR01000004">
    <property type="protein sequence ID" value="GFR42877.1"/>
    <property type="molecule type" value="Genomic_DNA"/>
</dbReference>
<feature type="non-terminal residue" evidence="2">
    <location>
        <position position="1"/>
    </location>
</feature>
<feature type="compositionally biased region" description="Low complexity" evidence="1">
    <location>
        <begin position="130"/>
        <end position="139"/>
    </location>
</feature>
<reference evidence="2 3" key="1">
    <citation type="journal article" date="2021" name="Sci. Rep.">
        <title>Genome sequencing of the multicellular alga Astrephomene provides insights into convergent evolution of germ-soma differentiation.</title>
        <authorList>
            <person name="Yamashita S."/>
            <person name="Yamamoto K."/>
            <person name="Matsuzaki R."/>
            <person name="Suzuki S."/>
            <person name="Yamaguchi H."/>
            <person name="Hirooka S."/>
            <person name="Minakuchi Y."/>
            <person name="Miyagishima S."/>
            <person name="Kawachi M."/>
            <person name="Toyoda A."/>
            <person name="Nozaki H."/>
        </authorList>
    </citation>
    <scope>NUCLEOTIDE SEQUENCE [LARGE SCALE GENOMIC DNA]</scope>
    <source>
        <strain evidence="2 3">NIES-4017</strain>
    </source>
</reference>
<evidence type="ECO:0000313" key="3">
    <source>
        <dbReference type="Proteomes" id="UP001054857"/>
    </source>
</evidence>
<dbReference type="Proteomes" id="UP001054857">
    <property type="component" value="Unassembled WGS sequence"/>
</dbReference>
<protein>
    <submittedName>
        <fullName evidence="2">Uncharacterized protein</fullName>
    </submittedName>
</protein>
<proteinExistence type="predicted"/>
<accession>A0AAD3HJA0</accession>
<evidence type="ECO:0000313" key="2">
    <source>
        <dbReference type="EMBL" id="GFR42877.1"/>
    </source>
</evidence>
<organism evidence="2 3">
    <name type="scientific">Astrephomene gubernaculifera</name>
    <dbReference type="NCBI Taxonomy" id="47775"/>
    <lineage>
        <taxon>Eukaryota</taxon>
        <taxon>Viridiplantae</taxon>
        <taxon>Chlorophyta</taxon>
        <taxon>core chlorophytes</taxon>
        <taxon>Chlorophyceae</taxon>
        <taxon>CS clade</taxon>
        <taxon>Chlamydomonadales</taxon>
        <taxon>Astrephomenaceae</taxon>
        <taxon>Astrephomene</taxon>
    </lineage>
</organism>
<evidence type="ECO:0000256" key="1">
    <source>
        <dbReference type="SAM" id="MobiDB-lite"/>
    </source>
</evidence>
<dbReference type="AlphaFoldDB" id="A0AAD3HJA0"/>
<keyword evidence="3" id="KW-1185">Reference proteome</keyword>